<protein>
    <submittedName>
        <fullName evidence="3">Predicted ABC-type Fe3+-hydroxamate transport system, periplasmic component</fullName>
    </submittedName>
</protein>
<keyword evidence="1" id="KW-0732">Signal</keyword>
<accession>A3U891</accession>
<dbReference type="AlphaFoldDB" id="A3U891"/>
<dbReference type="PANTHER" id="PTHR30535">
    <property type="entry name" value="VITAMIN B12-BINDING PROTEIN"/>
    <property type="match status" value="1"/>
</dbReference>
<reference evidence="3 4" key="1">
    <citation type="journal article" date="2010" name="J. Bacteriol.">
        <title>The complete genome sequence of Croceibacter atlanticus HTCC2559T.</title>
        <authorList>
            <person name="Oh H.M."/>
            <person name="Kang I."/>
            <person name="Ferriera S."/>
            <person name="Giovannoni S.J."/>
            <person name="Cho J.C."/>
        </authorList>
    </citation>
    <scope>NUCLEOTIDE SEQUENCE [LARGE SCALE GENOMIC DNA]</scope>
    <source>
        <strain evidence="4">ATCC BAA-628 / HTCC2559 / KCTC 12090</strain>
    </source>
</reference>
<dbReference type="HOGENOM" id="CLU_038034_2_7_10"/>
<name>A3U891_CROAH</name>
<dbReference type="GeneID" id="89453147"/>
<dbReference type="eggNOG" id="COG0614">
    <property type="taxonomic scope" value="Bacteria"/>
</dbReference>
<keyword evidence="4" id="KW-1185">Reference proteome</keyword>
<dbReference type="InterPro" id="IPR050902">
    <property type="entry name" value="ABC_Transporter_SBP"/>
</dbReference>
<gene>
    <name evidence="3" type="ordered locus">CA2559_06845</name>
</gene>
<dbReference type="GO" id="GO:0071281">
    <property type="term" value="P:cellular response to iron ion"/>
    <property type="evidence" value="ECO:0007669"/>
    <property type="project" value="TreeGrafter"/>
</dbReference>
<sequence>MTIKDQLSRTLLVKTTPKRIVSLVPSQTELLVNLGLEHQIVGLTKFCVHPKGLIKKKTVVGGTKQIHSDKLEALNPDIILCNKEENTKEIVDTCEEICPVHVSNVQTLEENYELIKQYGALFNKEPEAETLISKQKSEFSQLTNQLKGVKKKRVVYLIWRNPYMTIGNDTFINYLLKIAGFENVFANKSRYPELQLESLKDLAIDYVFLSSEPYPFNEKHFKDFKGIIDKSKLIKVDGEYFSWYGSRLLGAATYFKHLRASLGLGL</sequence>
<organism evidence="3 4">
    <name type="scientific">Croceibacter atlanticus (strain ATCC BAA-628 / JCM 21780 / CIP 108009 / IAM 15332 / KCTC 12090 / HTCC2559)</name>
    <dbReference type="NCBI Taxonomy" id="216432"/>
    <lineage>
        <taxon>Bacteria</taxon>
        <taxon>Pseudomonadati</taxon>
        <taxon>Bacteroidota</taxon>
        <taxon>Flavobacteriia</taxon>
        <taxon>Flavobacteriales</taxon>
        <taxon>Flavobacteriaceae</taxon>
        <taxon>Croceibacter</taxon>
    </lineage>
</organism>
<dbReference type="OrthoDB" id="9816357at2"/>
<dbReference type="RefSeq" id="WP_013187126.1">
    <property type="nucleotide sequence ID" value="NC_014230.1"/>
</dbReference>
<dbReference type="EMBL" id="CP002046">
    <property type="protein sequence ID" value="EAP88458.1"/>
    <property type="molecule type" value="Genomic_DNA"/>
</dbReference>
<evidence type="ECO:0000313" key="4">
    <source>
        <dbReference type="Proteomes" id="UP000002297"/>
    </source>
</evidence>
<dbReference type="KEGG" id="cat:CA2559_06845"/>
<feature type="domain" description="Fe/B12 periplasmic-binding" evidence="2">
    <location>
        <begin position="19"/>
        <end position="266"/>
    </location>
</feature>
<dbReference type="Pfam" id="PF01497">
    <property type="entry name" value="Peripla_BP_2"/>
    <property type="match status" value="1"/>
</dbReference>
<evidence type="ECO:0000259" key="2">
    <source>
        <dbReference type="PROSITE" id="PS50983"/>
    </source>
</evidence>
<dbReference type="NCBIfam" id="NF038402">
    <property type="entry name" value="TroA_like"/>
    <property type="match status" value="1"/>
</dbReference>
<dbReference type="SUPFAM" id="SSF53807">
    <property type="entry name" value="Helical backbone' metal receptor"/>
    <property type="match status" value="1"/>
</dbReference>
<proteinExistence type="predicted"/>
<dbReference type="InterPro" id="IPR002491">
    <property type="entry name" value="ABC_transptr_periplasmic_BD"/>
</dbReference>
<dbReference type="InterPro" id="IPR054828">
    <property type="entry name" value="Vit_B12_bind_prot"/>
</dbReference>
<dbReference type="PROSITE" id="PS50983">
    <property type="entry name" value="FE_B12_PBP"/>
    <property type="match status" value="1"/>
</dbReference>
<dbReference type="STRING" id="216432.CA2559_06845"/>
<evidence type="ECO:0000256" key="1">
    <source>
        <dbReference type="ARBA" id="ARBA00022729"/>
    </source>
</evidence>
<dbReference type="Proteomes" id="UP000002297">
    <property type="component" value="Chromosome"/>
</dbReference>
<dbReference type="Gene3D" id="3.40.50.1980">
    <property type="entry name" value="Nitrogenase molybdenum iron protein domain"/>
    <property type="match status" value="2"/>
</dbReference>
<dbReference type="PANTHER" id="PTHR30535:SF34">
    <property type="entry name" value="MOLYBDATE-BINDING PROTEIN MOLA"/>
    <property type="match status" value="1"/>
</dbReference>
<evidence type="ECO:0000313" key="3">
    <source>
        <dbReference type="EMBL" id="EAP88458.1"/>
    </source>
</evidence>